<evidence type="ECO:0000313" key="2">
    <source>
        <dbReference type="EMBL" id="GDY64363.1"/>
    </source>
</evidence>
<gene>
    <name evidence="2" type="ORF">SAV14893_037560</name>
</gene>
<name>A0A4D4M097_STRAX</name>
<protein>
    <submittedName>
        <fullName evidence="2">Uncharacterized protein</fullName>
    </submittedName>
</protein>
<comment type="caution">
    <text evidence="2">The sequence shown here is derived from an EMBL/GenBank/DDBJ whole genome shotgun (WGS) entry which is preliminary data.</text>
</comment>
<feature type="compositionally biased region" description="Gly residues" evidence="1">
    <location>
        <begin position="1"/>
        <end position="21"/>
    </location>
</feature>
<dbReference type="Proteomes" id="UP000302139">
    <property type="component" value="Unassembled WGS sequence"/>
</dbReference>
<feature type="region of interest" description="Disordered" evidence="1">
    <location>
        <begin position="1"/>
        <end position="159"/>
    </location>
</feature>
<accession>A0A4D4M097</accession>
<feature type="compositionally biased region" description="Low complexity" evidence="1">
    <location>
        <begin position="105"/>
        <end position="136"/>
    </location>
</feature>
<dbReference type="AlphaFoldDB" id="A0A4D4M097"/>
<reference evidence="2 3" key="1">
    <citation type="submission" date="2019-04" db="EMBL/GenBank/DDBJ databases">
        <title>Draft genome sequences of Streptomyces avermitilis NBRC 14893.</title>
        <authorList>
            <person name="Komaki H."/>
            <person name="Tamura T."/>
            <person name="Hosoyama A."/>
        </authorList>
    </citation>
    <scope>NUCLEOTIDE SEQUENCE [LARGE SCALE GENOMIC DNA]</scope>
    <source>
        <strain evidence="2 3">NBRC 14893</strain>
    </source>
</reference>
<proteinExistence type="predicted"/>
<feature type="compositionally biased region" description="Gly residues" evidence="1">
    <location>
        <begin position="55"/>
        <end position="85"/>
    </location>
</feature>
<evidence type="ECO:0000256" key="1">
    <source>
        <dbReference type="SAM" id="MobiDB-lite"/>
    </source>
</evidence>
<sequence>MGGRSGRGWGLTGVDGRGGGRWKLPVSDMVKEREGVASGSGGICTGPGAEPGADAGCGGRGAEFGGGGRGVGGPGCGGPESGSGGMWLEPVVGLTSPQSSAGRTAPVLPVPGAAPDAAPDAAPGSWCRRFGRWFGRSGRGPELESSPDGVLPVASRPGR</sequence>
<organism evidence="2 3">
    <name type="scientific">Streptomyces avermitilis</name>
    <dbReference type="NCBI Taxonomy" id="33903"/>
    <lineage>
        <taxon>Bacteria</taxon>
        <taxon>Bacillati</taxon>
        <taxon>Actinomycetota</taxon>
        <taxon>Actinomycetes</taxon>
        <taxon>Kitasatosporales</taxon>
        <taxon>Streptomycetaceae</taxon>
        <taxon>Streptomyces</taxon>
    </lineage>
</organism>
<dbReference type="EMBL" id="BJHX01000001">
    <property type="protein sequence ID" value="GDY64363.1"/>
    <property type="molecule type" value="Genomic_DNA"/>
</dbReference>
<evidence type="ECO:0000313" key="3">
    <source>
        <dbReference type="Proteomes" id="UP000302139"/>
    </source>
</evidence>